<dbReference type="InterPro" id="IPR008257">
    <property type="entry name" value="Pept_M19"/>
</dbReference>
<dbReference type="GO" id="GO:0070573">
    <property type="term" value="F:metallodipeptidase activity"/>
    <property type="evidence" value="ECO:0007669"/>
    <property type="project" value="InterPro"/>
</dbReference>
<dbReference type="EC" id="3.4.13.19" evidence="3"/>
<feature type="signal peptide" evidence="2">
    <location>
        <begin position="1"/>
        <end position="23"/>
    </location>
</feature>
<dbReference type="GO" id="GO:0006508">
    <property type="term" value="P:proteolysis"/>
    <property type="evidence" value="ECO:0007669"/>
    <property type="project" value="InterPro"/>
</dbReference>
<dbReference type="HOGENOM" id="CLU_031404_5_0_0"/>
<protein>
    <submittedName>
        <fullName evidence="3">Membrane dipeptidase</fullName>
        <ecNumber evidence="3">3.4.13.19</ecNumber>
    </submittedName>
</protein>
<evidence type="ECO:0000313" key="3">
    <source>
        <dbReference type="EMBL" id="ABJ84670.1"/>
    </source>
</evidence>
<dbReference type="Pfam" id="PF01244">
    <property type="entry name" value="Peptidase_M19"/>
    <property type="match status" value="1"/>
</dbReference>
<dbReference type="STRING" id="234267.Acid_3699"/>
<dbReference type="PROSITE" id="PS51365">
    <property type="entry name" value="RENAL_DIPEPTIDASE_2"/>
    <property type="match status" value="1"/>
</dbReference>
<dbReference type="AlphaFoldDB" id="Q020I3"/>
<feature type="compositionally biased region" description="Gly residues" evidence="1">
    <location>
        <begin position="308"/>
        <end position="318"/>
    </location>
</feature>
<feature type="chain" id="PRO_5004163703" evidence="2">
    <location>
        <begin position="24"/>
        <end position="464"/>
    </location>
</feature>
<keyword evidence="3" id="KW-0378">Hydrolase</keyword>
<dbReference type="SUPFAM" id="SSF51556">
    <property type="entry name" value="Metallo-dependent hydrolases"/>
    <property type="match status" value="1"/>
</dbReference>
<evidence type="ECO:0000256" key="2">
    <source>
        <dbReference type="SAM" id="SignalP"/>
    </source>
</evidence>
<evidence type="ECO:0000256" key="1">
    <source>
        <dbReference type="SAM" id="MobiDB-lite"/>
    </source>
</evidence>
<dbReference type="KEGG" id="sus:Acid_3699"/>
<keyword evidence="2" id="KW-0732">Signal</keyword>
<reference evidence="3" key="1">
    <citation type="submission" date="2006-10" db="EMBL/GenBank/DDBJ databases">
        <title>Complete sequence of Solibacter usitatus Ellin6076.</title>
        <authorList>
            <consortium name="US DOE Joint Genome Institute"/>
            <person name="Copeland A."/>
            <person name="Lucas S."/>
            <person name="Lapidus A."/>
            <person name="Barry K."/>
            <person name="Detter J.C."/>
            <person name="Glavina del Rio T."/>
            <person name="Hammon N."/>
            <person name="Israni S."/>
            <person name="Dalin E."/>
            <person name="Tice H."/>
            <person name="Pitluck S."/>
            <person name="Thompson L.S."/>
            <person name="Brettin T."/>
            <person name="Bruce D."/>
            <person name="Han C."/>
            <person name="Tapia R."/>
            <person name="Gilna P."/>
            <person name="Schmutz J."/>
            <person name="Larimer F."/>
            <person name="Land M."/>
            <person name="Hauser L."/>
            <person name="Kyrpides N."/>
            <person name="Mikhailova N."/>
            <person name="Janssen P.H."/>
            <person name="Kuske C.R."/>
            <person name="Richardson P."/>
        </authorList>
    </citation>
    <scope>NUCLEOTIDE SEQUENCE</scope>
    <source>
        <strain evidence="3">Ellin6076</strain>
    </source>
</reference>
<dbReference type="PANTHER" id="PTHR10443">
    <property type="entry name" value="MICROSOMAL DIPEPTIDASE"/>
    <property type="match status" value="1"/>
</dbReference>
<gene>
    <name evidence="3" type="ordered locus">Acid_3699</name>
</gene>
<keyword evidence="3" id="KW-0224">Dipeptidase</keyword>
<dbReference type="Gene3D" id="3.20.20.140">
    <property type="entry name" value="Metal-dependent hydrolases"/>
    <property type="match status" value="1"/>
</dbReference>
<dbReference type="EMBL" id="CP000473">
    <property type="protein sequence ID" value="ABJ84670.1"/>
    <property type="molecule type" value="Genomic_DNA"/>
</dbReference>
<dbReference type="PANTHER" id="PTHR10443:SF12">
    <property type="entry name" value="DIPEPTIDASE"/>
    <property type="match status" value="1"/>
</dbReference>
<sequence length="464" mass="49533" precursor="true">MIAGMTASSIGLLFLAGAGTSPAQSNDTALIARAKAIHSRVIKLDTHNDIEPANFTPDCNYTMRLTTQVNIPKMVEGGMDVSFMIAYVGQGPLTPEGFDDAYRQVVAKFDAVHRLTEKIAPDNIGLALTPADVLALHKKNLRIAVIGIENGYPIGNDIKRVKEFYDRGGRYMSLAHNGNSQLADSNTGEVQGYLYNNGLSPLGREVIAEMNRLGMMVDLSHPSKGANMEAIRLSKAPVIASHSGVRALADVSRNMDDEQLLALKKNGGVIQVVGFTSYVKTDSKERTEALAKLREEFGLTQAAGRGGAGFGGGRGRGGAAANTSRTCPVEVPGAAPQVRGAGGGRGRGNAALEALSPERRADYDKRLAEIDTKFPAASRANVKDFVNHIDYAVKLIGIDHVGISSDFDGGGGIDGWNSAAEAFNVTLELVRRGYTEEQIGKLWSGNLLRVWGEVEKVAQKLRKG</sequence>
<dbReference type="InterPro" id="IPR032466">
    <property type="entry name" value="Metal_Hydrolase"/>
</dbReference>
<keyword evidence="3" id="KW-0645">Protease</keyword>
<name>Q020I3_SOLUE</name>
<organism evidence="3">
    <name type="scientific">Solibacter usitatus (strain Ellin6076)</name>
    <dbReference type="NCBI Taxonomy" id="234267"/>
    <lineage>
        <taxon>Bacteria</taxon>
        <taxon>Pseudomonadati</taxon>
        <taxon>Acidobacteriota</taxon>
        <taxon>Terriglobia</taxon>
        <taxon>Bryobacterales</taxon>
        <taxon>Solibacteraceae</taxon>
        <taxon>Candidatus Solibacter</taxon>
    </lineage>
</organism>
<feature type="region of interest" description="Disordered" evidence="1">
    <location>
        <begin position="308"/>
        <end position="349"/>
    </location>
</feature>
<accession>Q020I3</accession>
<dbReference type="eggNOG" id="COG2355">
    <property type="taxonomic scope" value="Bacteria"/>
</dbReference>
<proteinExistence type="predicted"/>
<dbReference type="InParanoid" id="Q020I3"/>